<evidence type="ECO:0000256" key="4">
    <source>
        <dbReference type="ARBA" id="ARBA00023136"/>
    </source>
</evidence>
<comment type="caution">
    <text evidence="7">The sequence shown here is derived from an EMBL/GenBank/DDBJ whole genome shotgun (WGS) entry which is preliminary data.</text>
</comment>
<evidence type="ECO:0000259" key="6">
    <source>
        <dbReference type="Pfam" id="PF00999"/>
    </source>
</evidence>
<protein>
    <submittedName>
        <fullName evidence="7">Sodium:proton antiporter</fullName>
    </submittedName>
</protein>
<feature type="transmembrane region" description="Helical" evidence="5">
    <location>
        <begin position="35"/>
        <end position="54"/>
    </location>
</feature>
<dbReference type="EMBL" id="SNVJ01000002">
    <property type="protein sequence ID" value="MXP62481.1"/>
    <property type="molecule type" value="Genomic_DNA"/>
</dbReference>
<reference evidence="7 8" key="1">
    <citation type="submission" date="2019-03" db="EMBL/GenBank/DDBJ databases">
        <title>Roseomonas sp. a novel Roseomonas species isolated from Sea whip Gorgonian.</title>
        <authorList>
            <person name="Li F."/>
            <person name="Pan X."/>
            <person name="Huang S."/>
            <person name="Li Z."/>
            <person name="Meng B."/>
        </authorList>
    </citation>
    <scope>NUCLEOTIDE SEQUENCE [LARGE SCALE GENOMIC DNA]</scope>
    <source>
        <strain evidence="7 8">M0104</strain>
    </source>
</reference>
<feature type="transmembrane region" description="Helical" evidence="5">
    <location>
        <begin position="351"/>
        <end position="369"/>
    </location>
</feature>
<evidence type="ECO:0000313" key="7">
    <source>
        <dbReference type="EMBL" id="MXP62481.1"/>
    </source>
</evidence>
<dbReference type="GO" id="GO:0042391">
    <property type="term" value="P:regulation of membrane potential"/>
    <property type="evidence" value="ECO:0007669"/>
    <property type="project" value="InterPro"/>
</dbReference>
<keyword evidence="3 5" id="KW-1133">Transmembrane helix</keyword>
<name>A0A845B5K6_9PROT</name>
<feature type="transmembrane region" description="Helical" evidence="5">
    <location>
        <begin position="237"/>
        <end position="256"/>
    </location>
</feature>
<keyword evidence="4 5" id="KW-0472">Membrane</keyword>
<dbReference type="GO" id="GO:0005886">
    <property type="term" value="C:plasma membrane"/>
    <property type="evidence" value="ECO:0007669"/>
    <property type="project" value="InterPro"/>
</dbReference>
<feature type="transmembrane region" description="Helical" evidence="5">
    <location>
        <begin position="381"/>
        <end position="403"/>
    </location>
</feature>
<dbReference type="PANTHER" id="PTHR31382:SF1">
    <property type="entry name" value="SODIUM ION_PROTON EXCHANGER (EUROFUNG)"/>
    <property type="match status" value="1"/>
</dbReference>
<dbReference type="GO" id="GO:0120029">
    <property type="term" value="P:proton export across plasma membrane"/>
    <property type="evidence" value="ECO:0007669"/>
    <property type="project" value="InterPro"/>
</dbReference>
<dbReference type="GO" id="GO:0015385">
    <property type="term" value="F:sodium:proton antiporter activity"/>
    <property type="evidence" value="ECO:0007669"/>
    <property type="project" value="InterPro"/>
</dbReference>
<dbReference type="Proteomes" id="UP000460715">
    <property type="component" value="Unassembled WGS sequence"/>
</dbReference>
<keyword evidence="2 5" id="KW-0812">Transmembrane</keyword>
<feature type="transmembrane region" description="Helical" evidence="5">
    <location>
        <begin position="316"/>
        <end position="339"/>
    </location>
</feature>
<feature type="transmembrane region" description="Helical" evidence="5">
    <location>
        <begin position="291"/>
        <end position="310"/>
    </location>
</feature>
<organism evidence="7 8">
    <name type="scientific">Teichococcus coralli</name>
    <dbReference type="NCBI Taxonomy" id="2545983"/>
    <lineage>
        <taxon>Bacteria</taxon>
        <taxon>Pseudomonadati</taxon>
        <taxon>Pseudomonadota</taxon>
        <taxon>Alphaproteobacteria</taxon>
        <taxon>Acetobacterales</taxon>
        <taxon>Roseomonadaceae</taxon>
        <taxon>Roseomonas</taxon>
    </lineage>
</organism>
<feature type="domain" description="Cation/H+ exchanger transmembrane" evidence="6">
    <location>
        <begin position="21"/>
        <end position="402"/>
    </location>
</feature>
<proteinExistence type="predicted"/>
<evidence type="ECO:0000256" key="5">
    <source>
        <dbReference type="SAM" id="Phobius"/>
    </source>
</evidence>
<evidence type="ECO:0000256" key="3">
    <source>
        <dbReference type="ARBA" id="ARBA00022989"/>
    </source>
</evidence>
<feature type="transmembrane region" description="Helical" evidence="5">
    <location>
        <begin position="202"/>
        <end position="225"/>
    </location>
</feature>
<dbReference type="InterPro" id="IPR038770">
    <property type="entry name" value="Na+/solute_symporter_sf"/>
</dbReference>
<feature type="transmembrane region" description="Helical" evidence="5">
    <location>
        <begin position="74"/>
        <end position="91"/>
    </location>
</feature>
<evidence type="ECO:0000256" key="1">
    <source>
        <dbReference type="ARBA" id="ARBA00004141"/>
    </source>
</evidence>
<dbReference type="Pfam" id="PF00999">
    <property type="entry name" value="Na_H_Exchanger"/>
    <property type="match status" value="1"/>
</dbReference>
<dbReference type="RefSeq" id="WP_160935580.1">
    <property type="nucleotide sequence ID" value="NZ_SNVJ01000002.1"/>
</dbReference>
<dbReference type="AlphaFoldDB" id="A0A845B5K6"/>
<evidence type="ECO:0000313" key="8">
    <source>
        <dbReference type="Proteomes" id="UP000460715"/>
    </source>
</evidence>
<accession>A0A845B5K6</accession>
<dbReference type="PANTHER" id="PTHR31382">
    <property type="entry name" value="NA(+)/H(+) ANTIPORTER"/>
    <property type="match status" value="1"/>
</dbReference>
<sequence length="421" mass="44580">MMIAEPWLLVFCAFGLLVALGTTSGLLNTRLSVSEPLACALAGIALGPVGLGLVHLDPGTSEQAATILREAARVALALAVTAAAIRLPQGWLSAHWRGLAVALGPGMLGMWLASTAVTSLTLGLPVVTCFLIGAAVAPTDPVLSAPILNGRLARWAMPRELINALNAESGMNDGLALPLVMLPILLLGHGPEDAGLEWVVHVLLWEVGCAATVGVVVGWLVRSGLLWAEARPDADRASLVTVALALSLATLAGVRLLGGDGILAAFVAGAVLNSGIPSEEIAERQERFNEAFGRFFDLPVMILFGAVIPWQDWAGLGWRGIAFAVGILLLRRLPVWLMLRRFMPWTRARPEALFGGWFGPIGAAALFYAMEIQDRTGLQTIWPVVSLAVGASILAHGITGTVFTRMFGHWQRRAFQAEPGE</sequence>
<dbReference type="OrthoDB" id="9810860at2"/>
<comment type="subcellular location">
    <subcellularLocation>
        <location evidence="1">Membrane</location>
        <topology evidence="1">Multi-pass membrane protein</topology>
    </subcellularLocation>
</comment>
<dbReference type="GO" id="GO:0036376">
    <property type="term" value="P:sodium ion export across plasma membrane"/>
    <property type="evidence" value="ECO:0007669"/>
    <property type="project" value="InterPro"/>
</dbReference>
<gene>
    <name evidence="7" type="ORF">E0493_03820</name>
</gene>
<feature type="transmembrane region" description="Helical" evidence="5">
    <location>
        <begin position="111"/>
        <end position="137"/>
    </location>
</feature>
<evidence type="ECO:0000256" key="2">
    <source>
        <dbReference type="ARBA" id="ARBA00022692"/>
    </source>
</evidence>
<dbReference type="InterPro" id="IPR006153">
    <property type="entry name" value="Cation/H_exchanger_TM"/>
</dbReference>
<dbReference type="Gene3D" id="1.20.1530.20">
    <property type="match status" value="1"/>
</dbReference>
<keyword evidence="8" id="KW-1185">Reference proteome</keyword>
<dbReference type="InterPro" id="IPR004712">
    <property type="entry name" value="Na+/H+_antiporter_fungi"/>
</dbReference>